<comment type="caution">
    <text evidence="1">The sequence shown here is derived from an EMBL/GenBank/DDBJ whole genome shotgun (WGS) entry which is preliminary data.</text>
</comment>
<evidence type="ECO:0000313" key="1">
    <source>
        <dbReference type="EMBL" id="NWJ29656.1"/>
    </source>
</evidence>
<dbReference type="AlphaFoldDB" id="A0A7K4MKC1"/>
<evidence type="ECO:0008006" key="3">
    <source>
        <dbReference type="Google" id="ProtNLM"/>
    </source>
</evidence>
<proteinExistence type="predicted"/>
<dbReference type="EMBL" id="JACATK010000005">
    <property type="protein sequence ID" value="NWJ29656.1"/>
    <property type="molecule type" value="Genomic_DNA"/>
</dbReference>
<organism evidence="1 2">
    <name type="scientific">Marine Group I thaumarchaeote</name>
    <dbReference type="NCBI Taxonomy" id="2511932"/>
    <lineage>
        <taxon>Archaea</taxon>
        <taxon>Nitrososphaerota</taxon>
        <taxon>Marine Group I</taxon>
    </lineage>
</organism>
<gene>
    <name evidence="1" type="ORF">HX850_01885</name>
</gene>
<evidence type="ECO:0000313" key="2">
    <source>
        <dbReference type="Proteomes" id="UP000568446"/>
    </source>
</evidence>
<dbReference type="Proteomes" id="UP000568446">
    <property type="component" value="Unassembled WGS sequence"/>
</dbReference>
<name>A0A7K4MKC1_9ARCH</name>
<accession>A0A7K4MKC1</accession>
<sequence>MIEGQYVKLRALEIEDLPKLRDWRNSKSVRMATREYRLLNMINQKNWFEKTHNENPPSSLMFGVITKKKFN</sequence>
<protein>
    <recommendedName>
        <fullName evidence="3">GNAT family N-acetyltransferase</fullName>
    </recommendedName>
</protein>
<dbReference type="Gene3D" id="3.40.630.30">
    <property type="match status" value="1"/>
</dbReference>
<reference evidence="1 2" key="1">
    <citation type="journal article" date="2019" name="Environ. Microbiol.">
        <title>Genomics insights into ecotype formation of ammonia-oxidizing archaea in the deep ocean.</title>
        <authorList>
            <person name="Wang Y."/>
            <person name="Huang J.M."/>
            <person name="Cui G.J."/>
            <person name="Nunoura T."/>
            <person name="Takaki Y."/>
            <person name="Li W.L."/>
            <person name="Li J."/>
            <person name="Gao Z.M."/>
            <person name="Takai K."/>
            <person name="Zhang A.Q."/>
            <person name="Stepanauskas R."/>
        </authorList>
    </citation>
    <scope>NUCLEOTIDE SEQUENCE [LARGE SCALE GENOMIC DNA]</scope>
    <source>
        <strain evidence="1 2">C4</strain>
    </source>
</reference>